<accession>A0A640WDZ2</accession>
<keyword evidence="3" id="KW-1185">Reference proteome</keyword>
<proteinExistence type="predicted"/>
<evidence type="ECO:0000313" key="2">
    <source>
        <dbReference type="EMBL" id="KAA0018214.1"/>
    </source>
</evidence>
<dbReference type="RefSeq" id="WP_149435417.1">
    <property type="nucleotide sequence ID" value="NZ_VTPX01000005.1"/>
</dbReference>
<feature type="transmembrane region" description="Helical" evidence="1">
    <location>
        <begin position="262"/>
        <end position="282"/>
    </location>
</feature>
<protein>
    <submittedName>
        <fullName evidence="2">DUF4153 domain-containing protein</fullName>
    </submittedName>
</protein>
<organism evidence="2 3">
    <name type="scientific">Salinicola corii</name>
    <dbReference type="NCBI Taxonomy" id="2606937"/>
    <lineage>
        <taxon>Bacteria</taxon>
        <taxon>Pseudomonadati</taxon>
        <taxon>Pseudomonadota</taxon>
        <taxon>Gammaproteobacteria</taxon>
        <taxon>Oceanospirillales</taxon>
        <taxon>Halomonadaceae</taxon>
        <taxon>Salinicola</taxon>
    </lineage>
</organism>
<feature type="transmembrane region" description="Helical" evidence="1">
    <location>
        <begin position="56"/>
        <end position="78"/>
    </location>
</feature>
<feature type="transmembrane region" description="Helical" evidence="1">
    <location>
        <begin position="90"/>
        <end position="107"/>
    </location>
</feature>
<reference evidence="2 3" key="1">
    <citation type="submission" date="2019-08" db="EMBL/GenBank/DDBJ databases">
        <title>Bioinformatics analysis of the strain L3 and L5.</title>
        <authorList>
            <person name="Li X."/>
        </authorList>
    </citation>
    <scope>NUCLEOTIDE SEQUENCE [LARGE SCALE GENOMIC DNA]</scope>
    <source>
        <strain evidence="2 3">L3</strain>
    </source>
</reference>
<dbReference type="EMBL" id="VTPX01000005">
    <property type="protein sequence ID" value="KAA0018214.1"/>
    <property type="molecule type" value="Genomic_DNA"/>
</dbReference>
<gene>
    <name evidence="2" type="ORF">F0A16_10865</name>
</gene>
<keyword evidence="1" id="KW-0812">Transmembrane</keyword>
<feature type="transmembrane region" description="Helical" evidence="1">
    <location>
        <begin position="223"/>
        <end position="242"/>
    </location>
</feature>
<feature type="transmembrane region" description="Helical" evidence="1">
    <location>
        <begin position="22"/>
        <end position="44"/>
    </location>
</feature>
<dbReference type="AlphaFoldDB" id="A0A640WDZ2"/>
<keyword evidence="1" id="KW-1133">Transmembrane helix</keyword>
<evidence type="ECO:0000256" key="1">
    <source>
        <dbReference type="SAM" id="Phobius"/>
    </source>
</evidence>
<feature type="transmembrane region" description="Helical" evidence="1">
    <location>
        <begin position="294"/>
        <end position="314"/>
    </location>
</feature>
<feature type="transmembrane region" description="Helical" evidence="1">
    <location>
        <begin position="326"/>
        <end position="344"/>
    </location>
</feature>
<comment type="caution">
    <text evidence="2">The sequence shown here is derived from an EMBL/GenBank/DDBJ whole genome shotgun (WGS) entry which is preliminary data.</text>
</comment>
<sequence>MSASIGNRLRQRLREMASYRDVLVRFPVVIALLLVATFVANLLIEEIGSAALVWRALMGLACAALAALSATLGLEALASRREMVGAGMRQLTAVIAGAFGFCLVWFQDALHTSTWLLAFALVALVPLSPYLAGGSGTAFRGFLGRLTFAFLLSCIGWNLLGIGLSLVFVSLNLLFGLEVPFQLYAHIAAITALLFAPLFWLALIPDSFYLADDCRLDRLSARAIGALGEWIAAPLILVYALILHAYAVKCLLGGGLPNGQSGWLVSGFGVCLLVALIVCRPFMREERALVRVLLRYWPWVLPVPLVLVVIAVAQRIGAYGVTPERYLLAALATVLAVVVLLQVFRRSRGDIRLMAAVPVVTMLVASFGPQGAEWTSIRSQGNRFLAIVEQPARDAEQTGQALAALRYLEDAGELGRVAPTGGMPASEAPSGIGPLARAWGLDPSLAATAGSDRYSRVYSGSTGVALEGFDLLLNAVDVSAGRQTEVTLPTGELLRLTVQGRELLVSAQARSIGFALPRQMTAASTGSAAEATLVTLRKDGVSIGLLPVTLSGSLTPEPTLDHLSGTVLLNARDWR</sequence>
<evidence type="ECO:0000313" key="3">
    <source>
        <dbReference type="Proteomes" id="UP000466024"/>
    </source>
</evidence>
<feature type="transmembrane region" description="Helical" evidence="1">
    <location>
        <begin position="183"/>
        <end position="203"/>
    </location>
</feature>
<name>A0A640WDZ2_9GAMM</name>
<dbReference type="Pfam" id="PF13687">
    <property type="entry name" value="DUF4153"/>
    <property type="match status" value="1"/>
</dbReference>
<feature type="transmembrane region" description="Helical" evidence="1">
    <location>
        <begin position="113"/>
        <end position="134"/>
    </location>
</feature>
<dbReference type="Proteomes" id="UP000466024">
    <property type="component" value="Unassembled WGS sequence"/>
</dbReference>
<dbReference type="InterPro" id="IPR025291">
    <property type="entry name" value="DUF4153"/>
</dbReference>
<feature type="transmembrane region" description="Helical" evidence="1">
    <location>
        <begin position="146"/>
        <end position="171"/>
    </location>
</feature>
<keyword evidence="1" id="KW-0472">Membrane</keyword>